<protein>
    <submittedName>
        <fullName evidence="2">Phosphate transporter family protein</fullName>
    </submittedName>
</protein>
<accession>A0A0P8DW32</accession>
<name>A0A0P8DW32_9EURY</name>
<evidence type="ECO:0000256" key="1">
    <source>
        <dbReference type="SAM" id="Phobius"/>
    </source>
</evidence>
<keyword evidence="1" id="KW-0812">Transmembrane</keyword>
<comment type="caution">
    <text evidence="2">The sequence shown here is derived from an EMBL/GenBank/DDBJ whole genome shotgun (WGS) entry which is preliminary data.</text>
</comment>
<dbReference type="Proteomes" id="UP000050360">
    <property type="component" value="Unassembled WGS sequence"/>
</dbReference>
<evidence type="ECO:0000313" key="3">
    <source>
        <dbReference type="Proteomes" id="UP000050360"/>
    </source>
</evidence>
<proteinExistence type="predicted"/>
<sequence length="49" mass="4961">MVAAGIIGIGCANSGMHVVKGDVVKKILIAWVVSPLLAGVIAFGLMNLI</sequence>
<dbReference type="EMBL" id="LKCM01000305">
    <property type="protein sequence ID" value="KPQ41773.1"/>
    <property type="molecule type" value="Genomic_DNA"/>
</dbReference>
<organism evidence="2 3">
    <name type="scientific">Candidatus Methanoperedens nitratireducens</name>
    <dbReference type="NCBI Taxonomy" id="1392998"/>
    <lineage>
        <taxon>Archaea</taxon>
        <taxon>Methanobacteriati</taxon>
        <taxon>Methanobacteriota</taxon>
        <taxon>Stenosarchaea group</taxon>
        <taxon>Methanomicrobia</taxon>
        <taxon>Methanosarcinales</taxon>
        <taxon>ANME-2 cluster</taxon>
        <taxon>Candidatus Methanoperedentaceae</taxon>
        <taxon>Candidatus Methanoperedens</taxon>
    </lineage>
</organism>
<gene>
    <name evidence="2" type="ORF">MPEBLZ_03666</name>
</gene>
<reference evidence="2 3" key="1">
    <citation type="submission" date="2015-09" db="EMBL/GenBank/DDBJ databases">
        <title>A metagenomics-based metabolic model of nitrate-dependent anaerobic oxidation of methane by Methanoperedens-like archaea.</title>
        <authorList>
            <person name="Arshad A."/>
            <person name="Speth D.R."/>
            <person name="De Graaf R.M."/>
            <person name="Op Den Camp H.J."/>
            <person name="Jetten M.S."/>
            <person name="Welte C.U."/>
        </authorList>
    </citation>
    <scope>NUCLEOTIDE SEQUENCE [LARGE SCALE GENOMIC DNA]</scope>
</reference>
<keyword evidence="1" id="KW-1133">Transmembrane helix</keyword>
<keyword evidence="1" id="KW-0472">Membrane</keyword>
<feature type="transmembrane region" description="Helical" evidence="1">
    <location>
        <begin position="28"/>
        <end position="48"/>
    </location>
</feature>
<evidence type="ECO:0000313" key="2">
    <source>
        <dbReference type="EMBL" id="KPQ41773.1"/>
    </source>
</evidence>
<dbReference type="AlphaFoldDB" id="A0A0P8DW32"/>